<protein>
    <recommendedName>
        <fullName evidence="2">Phage tail collar domain-containing protein</fullName>
    </recommendedName>
</protein>
<dbReference type="CDD" id="cd22641">
    <property type="entry name" value="C24-like"/>
    <property type="match status" value="1"/>
</dbReference>
<dbReference type="OrthoDB" id="8613813at2"/>
<evidence type="ECO:0000259" key="2">
    <source>
        <dbReference type="Pfam" id="PF07484"/>
    </source>
</evidence>
<dbReference type="SUPFAM" id="SSF88874">
    <property type="entry name" value="Receptor-binding domain of short tail fibre protein gp12"/>
    <property type="match status" value="1"/>
</dbReference>
<dbReference type="Pfam" id="PF07484">
    <property type="entry name" value="Collar"/>
    <property type="match status" value="1"/>
</dbReference>
<organism evidence="3 4">
    <name type="scientific">Janthinobacterium tructae</name>
    <dbReference type="NCBI Taxonomy" id="2590869"/>
    <lineage>
        <taxon>Bacteria</taxon>
        <taxon>Pseudomonadati</taxon>
        <taxon>Pseudomonadota</taxon>
        <taxon>Betaproteobacteria</taxon>
        <taxon>Burkholderiales</taxon>
        <taxon>Oxalobacteraceae</taxon>
        <taxon>Janthinobacterium</taxon>
    </lineage>
</organism>
<dbReference type="KEGG" id="jas:FJQ89_06525"/>
<dbReference type="InterPro" id="IPR011083">
    <property type="entry name" value="Phage_tail_collar_dom"/>
</dbReference>
<feature type="compositionally biased region" description="Polar residues" evidence="1">
    <location>
        <begin position="127"/>
        <end position="144"/>
    </location>
</feature>
<dbReference type="InterPro" id="IPR037053">
    <property type="entry name" value="Phage_tail_collar_dom_sf"/>
</dbReference>
<evidence type="ECO:0000313" key="3">
    <source>
        <dbReference type="EMBL" id="QDG70114.1"/>
    </source>
</evidence>
<feature type="domain" description="Phage tail collar" evidence="2">
    <location>
        <begin position="12"/>
        <end position="59"/>
    </location>
</feature>
<sequence>MEWRMSIQIPLGSIVAYAASGESIPTGWLLCDGSLIDVATNPDLVTLIGKYLPDLRGRTLIGGGTSLNDSMQSDGTIPNFPVSGFELGTAGGECNHQLSITEVPSHVHDLVNGTFSEAGGGHDFSTPPGSTNKPTYDNPNSAASHNNMQPYYVVNYIICAVDA</sequence>
<reference evidence="3 4" key="1">
    <citation type="submission" date="2019-06" db="EMBL/GenBank/DDBJ databases">
        <title>Complete genome sequence of Janthinobacterium sp. SNU WT3 isolated from diseased rainbow trout.</title>
        <authorList>
            <person name="Oh W.T."/>
            <person name="Park S.C."/>
        </authorList>
    </citation>
    <scope>NUCLEOTIDE SEQUENCE [LARGE SCALE GENOMIC DNA]</scope>
    <source>
        <strain evidence="3 4">SNU WT3</strain>
    </source>
</reference>
<dbReference type="Proteomes" id="UP000316665">
    <property type="component" value="Chromosome"/>
</dbReference>
<keyword evidence="4" id="KW-1185">Reference proteome</keyword>
<proteinExistence type="predicted"/>
<accession>A0A4Y6RCA4</accession>
<dbReference type="AlphaFoldDB" id="A0A4Y6RCA4"/>
<evidence type="ECO:0000256" key="1">
    <source>
        <dbReference type="SAM" id="MobiDB-lite"/>
    </source>
</evidence>
<evidence type="ECO:0000313" key="4">
    <source>
        <dbReference type="Proteomes" id="UP000316665"/>
    </source>
</evidence>
<dbReference type="Gene3D" id="3.90.1340.10">
    <property type="entry name" value="Phage tail collar domain"/>
    <property type="match status" value="1"/>
</dbReference>
<dbReference type="EMBL" id="CP041185">
    <property type="protein sequence ID" value="QDG70114.1"/>
    <property type="molecule type" value="Genomic_DNA"/>
</dbReference>
<gene>
    <name evidence="3" type="ORF">FJQ89_06525</name>
</gene>
<feature type="region of interest" description="Disordered" evidence="1">
    <location>
        <begin position="117"/>
        <end position="144"/>
    </location>
</feature>
<name>A0A4Y6RCA4_9BURK</name>